<dbReference type="GO" id="GO:0008237">
    <property type="term" value="F:metallopeptidase activity"/>
    <property type="evidence" value="ECO:0007669"/>
    <property type="project" value="UniProtKB-KW"/>
</dbReference>
<evidence type="ECO:0000313" key="3">
    <source>
        <dbReference type="EMBL" id="KAB7832655.1"/>
    </source>
</evidence>
<comment type="caution">
    <text evidence="3">The sequence shown here is derived from an EMBL/GenBank/DDBJ whole genome shotgun (WGS) entry which is preliminary data.</text>
</comment>
<dbReference type="Proteomes" id="UP000327000">
    <property type="component" value="Unassembled WGS sequence"/>
</dbReference>
<dbReference type="InterPro" id="IPR008757">
    <property type="entry name" value="Peptidase_M6-like_domain"/>
</dbReference>
<feature type="chain" id="PRO_5024886893" evidence="2">
    <location>
        <begin position="27"/>
        <end position="418"/>
    </location>
</feature>
<dbReference type="GO" id="GO:0006508">
    <property type="term" value="P:proteolysis"/>
    <property type="evidence" value="ECO:0007669"/>
    <property type="project" value="UniProtKB-KW"/>
</dbReference>
<keyword evidence="3" id="KW-0645">Protease</keyword>
<evidence type="ECO:0000256" key="2">
    <source>
        <dbReference type="SAM" id="SignalP"/>
    </source>
</evidence>
<dbReference type="RefSeq" id="WP_152266272.1">
    <property type="nucleotide sequence ID" value="NZ_VOKX01000144.1"/>
</dbReference>
<keyword evidence="2" id="KW-0732">Signal</keyword>
<dbReference type="EMBL" id="VOKX01000144">
    <property type="protein sequence ID" value="KAB7832655.1"/>
    <property type="molecule type" value="Genomic_DNA"/>
</dbReference>
<gene>
    <name evidence="3" type="ORF">FRZ00_34565</name>
</gene>
<accession>A0A5N5VWM8</accession>
<name>A0A5N5VWM8_STRMB</name>
<dbReference type="NCBIfam" id="TIGR03296">
    <property type="entry name" value="M6dom_TIGR03296"/>
    <property type="match status" value="1"/>
</dbReference>
<dbReference type="PANTHER" id="PTHR41775:SF1">
    <property type="entry name" value="PEPTIDASE M6-LIKE DOMAIN-CONTAINING PROTEIN"/>
    <property type="match status" value="1"/>
</dbReference>
<reference evidence="3 4" key="1">
    <citation type="journal article" date="2019" name="Microb. Cell Fact.">
        <title>Exploring novel herbicidin analogues by transcriptional regulator overexpression and MS/MS molecular networking.</title>
        <authorList>
            <person name="Shi Y."/>
            <person name="Gu R."/>
            <person name="Li Y."/>
            <person name="Wang X."/>
            <person name="Ren W."/>
            <person name="Li X."/>
            <person name="Wang L."/>
            <person name="Xie Y."/>
            <person name="Hong B."/>
        </authorList>
    </citation>
    <scope>NUCLEOTIDE SEQUENCE [LARGE SCALE GENOMIC DNA]</scope>
    <source>
        <strain evidence="3 4">US-43</strain>
    </source>
</reference>
<evidence type="ECO:0000313" key="4">
    <source>
        <dbReference type="Proteomes" id="UP000327000"/>
    </source>
</evidence>
<feature type="region of interest" description="Disordered" evidence="1">
    <location>
        <begin position="348"/>
        <end position="368"/>
    </location>
</feature>
<dbReference type="OrthoDB" id="8780795at2"/>
<organism evidence="3 4">
    <name type="scientific">Streptomyces mobaraensis</name>
    <name type="common">Streptoverticillium mobaraense</name>
    <dbReference type="NCBI Taxonomy" id="35621"/>
    <lineage>
        <taxon>Bacteria</taxon>
        <taxon>Bacillati</taxon>
        <taxon>Actinomycetota</taxon>
        <taxon>Actinomycetes</taxon>
        <taxon>Kitasatosporales</taxon>
        <taxon>Streptomycetaceae</taxon>
        <taxon>Streptomyces</taxon>
    </lineage>
</organism>
<proteinExistence type="predicted"/>
<dbReference type="AlphaFoldDB" id="A0A5N5VWM8"/>
<keyword evidence="3" id="KW-0482">Metalloprotease</keyword>
<keyword evidence="3" id="KW-0378">Hydrolase</keyword>
<dbReference type="PANTHER" id="PTHR41775">
    <property type="entry name" value="SECRETED PROTEIN-RELATED"/>
    <property type="match status" value="1"/>
</dbReference>
<protein>
    <submittedName>
        <fullName evidence="3">M6 family metalloprotease domain-containing protein</fullName>
    </submittedName>
</protein>
<feature type="signal peptide" evidence="2">
    <location>
        <begin position="1"/>
        <end position="26"/>
    </location>
</feature>
<sequence>MKTLAIPVVAAALFALTAPVAGRAGAHEPAAVPAAGPDPTGRPPSGPCALRSGTRSVSESARTPRGYARSRGTVRAITLFIDFPDAPGRGSPRERYAEFFPAVPDYYRASSYGRLDYRSTPLLRWIRMSRPYAAYGIRRGTPFDTRSDSGYHGLAKEIVAAIDGTVDLRRYDLVNVLASPDAGPPATEDVRSVTFAGAPTGLRTRHGAALKNISFIWSRQTGDSPYRVLVHENAHSFGLPDLYATGRGDRVVSPVGHWDPMDEDWGPSNDFLAWHKWKLGWLAPRQVQCVTVAGSRTFSLTPTATPGGTKLIVVPLSRRRAVTLEARVRGPLDHAVCRPGVLVTTVATDRPSGTGPIRAADATPQGRGCYTTDPNVTASLSDAPYPAGGHCTIDGVTIDVLGRDAHGKWRVRVTRSRR</sequence>
<evidence type="ECO:0000256" key="1">
    <source>
        <dbReference type="SAM" id="MobiDB-lite"/>
    </source>
</evidence>
<feature type="region of interest" description="Disordered" evidence="1">
    <location>
        <begin position="29"/>
        <end position="68"/>
    </location>
</feature>
<keyword evidence="4" id="KW-1185">Reference proteome</keyword>